<dbReference type="EMBL" id="CAJNXB010004200">
    <property type="protein sequence ID" value="CAF3363640.1"/>
    <property type="molecule type" value="Genomic_DNA"/>
</dbReference>
<organism evidence="8 9">
    <name type="scientific">Rotaria socialis</name>
    <dbReference type="NCBI Taxonomy" id="392032"/>
    <lineage>
        <taxon>Eukaryota</taxon>
        <taxon>Metazoa</taxon>
        <taxon>Spiralia</taxon>
        <taxon>Gnathifera</taxon>
        <taxon>Rotifera</taxon>
        <taxon>Eurotatoria</taxon>
        <taxon>Bdelloidea</taxon>
        <taxon>Philodinida</taxon>
        <taxon>Philodinidae</taxon>
        <taxon>Rotaria</taxon>
    </lineage>
</organism>
<dbReference type="Proteomes" id="UP000663825">
    <property type="component" value="Unassembled WGS sequence"/>
</dbReference>
<dbReference type="Proteomes" id="UP000663848">
    <property type="component" value="Unassembled WGS sequence"/>
</dbReference>
<dbReference type="OrthoDB" id="10393966at2759"/>
<evidence type="ECO:0000313" key="10">
    <source>
        <dbReference type="Proteomes" id="UP000663873"/>
    </source>
</evidence>
<evidence type="ECO:0000313" key="2">
    <source>
        <dbReference type="EMBL" id="CAF3328749.1"/>
    </source>
</evidence>
<dbReference type="EMBL" id="CAJOBP010002534">
    <property type="protein sequence ID" value="CAF4360193.1"/>
    <property type="molecule type" value="Genomic_DNA"/>
</dbReference>
<evidence type="ECO:0000313" key="5">
    <source>
        <dbReference type="EMBL" id="CAF4360193.1"/>
    </source>
</evidence>
<dbReference type="EMBL" id="CAJNYU010000096">
    <property type="protein sequence ID" value="CAF3328749.1"/>
    <property type="molecule type" value="Genomic_DNA"/>
</dbReference>
<name>A0A821LHB8_9BILA</name>
<dbReference type="Proteomes" id="UP000663862">
    <property type="component" value="Unassembled WGS sequence"/>
</dbReference>
<dbReference type="EMBL" id="CAJNYD010001274">
    <property type="protein sequence ID" value="CAF3327653.1"/>
    <property type="molecule type" value="Genomic_DNA"/>
</dbReference>
<gene>
    <name evidence="2" type="ORF">FME351_LOCUS2236</name>
    <name evidence="3" type="ORF">GRG538_LOCUS5374</name>
    <name evidence="6" type="ORF">HFQ381_LOCUS22018</name>
    <name evidence="1" type="ORF">LUA448_LOCUS10661</name>
    <name evidence="8" type="ORF">QYT958_LOCUS20985</name>
    <name evidence="4" type="ORF">TIS948_LOCUS24403</name>
    <name evidence="7" type="ORF">TSG867_LOCUS22990</name>
    <name evidence="5" type="ORF">UJA718_LOCUS16394</name>
</gene>
<evidence type="ECO:0000313" key="4">
    <source>
        <dbReference type="EMBL" id="CAF3363640.1"/>
    </source>
</evidence>
<comment type="caution">
    <text evidence="8">The sequence shown here is derived from an EMBL/GenBank/DDBJ whole genome shotgun (WGS) entry which is preliminary data.</text>
</comment>
<sequence>MYGPDPSEQNTIVNEEHIIFCNLSILVLTKIKAYLERPLRKESLVKKMIDHVDLCSLIVTFDLRNEYGKNNNSDTVTECTFERIHNEYYEKYNVQKKKKPTKQCICQ</sequence>
<evidence type="ECO:0000313" key="3">
    <source>
        <dbReference type="EMBL" id="CAF3349296.1"/>
    </source>
</evidence>
<reference evidence="8" key="1">
    <citation type="submission" date="2021-02" db="EMBL/GenBank/DDBJ databases">
        <authorList>
            <person name="Nowell W R."/>
        </authorList>
    </citation>
    <scope>NUCLEOTIDE SEQUENCE</scope>
</reference>
<evidence type="ECO:0000313" key="9">
    <source>
        <dbReference type="Proteomes" id="UP000663848"/>
    </source>
</evidence>
<dbReference type="Proteomes" id="UP000663873">
    <property type="component" value="Unassembled WGS sequence"/>
</dbReference>
<dbReference type="Proteomes" id="UP000663833">
    <property type="component" value="Unassembled WGS sequence"/>
</dbReference>
<dbReference type="EMBL" id="CAJOBR010003743">
    <property type="protein sequence ID" value="CAF4750957.1"/>
    <property type="molecule type" value="Genomic_DNA"/>
</dbReference>
<evidence type="ECO:0000313" key="6">
    <source>
        <dbReference type="EMBL" id="CAF4426795.1"/>
    </source>
</evidence>
<dbReference type="EMBL" id="CAJOBQ010001930">
    <property type="protein sequence ID" value="CAF4527047.1"/>
    <property type="molecule type" value="Genomic_DNA"/>
</dbReference>
<dbReference type="AlphaFoldDB" id="A0A821LHB8"/>
<dbReference type="EMBL" id="CAJNYT010000433">
    <property type="protein sequence ID" value="CAF3349296.1"/>
    <property type="molecule type" value="Genomic_DNA"/>
</dbReference>
<protein>
    <submittedName>
        <fullName evidence="8">Uncharacterized protein</fullName>
    </submittedName>
</protein>
<evidence type="ECO:0000313" key="8">
    <source>
        <dbReference type="EMBL" id="CAF4750957.1"/>
    </source>
</evidence>
<keyword evidence="10" id="KW-1185">Reference proteome</keyword>
<evidence type="ECO:0000313" key="7">
    <source>
        <dbReference type="EMBL" id="CAF4527047.1"/>
    </source>
</evidence>
<dbReference type="Proteomes" id="UP000663869">
    <property type="component" value="Unassembled WGS sequence"/>
</dbReference>
<accession>A0A821LHB8</accession>
<dbReference type="Proteomes" id="UP000663872">
    <property type="component" value="Unassembled WGS sequence"/>
</dbReference>
<proteinExistence type="predicted"/>
<dbReference type="EMBL" id="CAJOBO010002035">
    <property type="protein sequence ID" value="CAF4426795.1"/>
    <property type="molecule type" value="Genomic_DNA"/>
</dbReference>
<evidence type="ECO:0000313" key="1">
    <source>
        <dbReference type="EMBL" id="CAF3327653.1"/>
    </source>
</evidence>
<dbReference type="Proteomes" id="UP000663851">
    <property type="component" value="Unassembled WGS sequence"/>
</dbReference>